<protein>
    <submittedName>
        <fullName evidence="1">Uncharacterized protein</fullName>
    </submittedName>
</protein>
<accession>X0UFU7</accession>
<proteinExistence type="predicted"/>
<comment type="caution">
    <text evidence="1">The sequence shown here is derived from an EMBL/GenBank/DDBJ whole genome shotgun (WGS) entry which is preliminary data.</text>
</comment>
<sequence>MNPRLRKLMGMSPREILFRLRHHAAIASERKRFLSGAFEWSEAEWSTRLCATQTPPPLPNDLAQWWEKHLRQRKETPMFLSSASLPRTTALYRDLFPEQVQEIEARAEASCKGYFSFLGVDAILEEPIDWHRDPKSGHQWD</sequence>
<gene>
    <name evidence="1" type="ORF">S01H1_22231</name>
</gene>
<dbReference type="EMBL" id="BARS01012501">
    <property type="protein sequence ID" value="GAF87390.1"/>
    <property type="molecule type" value="Genomic_DNA"/>
</dbReference>
<evidence type="ECO:0000313" key="1">
    <source>
        <dbReference type="EMBL" id="GAF87390.1"/>
    </source>
</evidence>
<organism evidence="1">
    <name type="scientific">marine sediment metagenome</name>
    <dbReference type="NCBI Taxonomy" id="412755"/>
    <lineage>
        <taxon>unclassified sequences</taxon>
        <taxon>metagenomes</taxon>
        <taxon>ecological metagenomes</taxon>
    </lineage>
</organism>
<reference evidence="1" key="1">
    <citation type="journal article" date="2014" name="Front. Microbiol.">
        <title>High frequency of phylogenetically diverse reductive dehalogenase-homologous genes in deep subseafloor sedimentary metagenomes.</title>
        <authorList>
            <person name="Kawai M."/>
            <person name="Futagami T."/>
            <person name="Toyoda A."/>
            <person name="Takaki Y."/>
            <person name="Nishi S."/>
            <person name="Hori S."/>
            <person name="Arai W."/>
            <person name="Tsubouchi T."/>
            <person name="Morono Y."/>
            <person name="Uchiyama I."/>
            <person name="Ito T."/>
            <person name="Fujiyama A."/>
            <person name="Inagaki F."/>
            <person name="Takami H."/>
        </authorList>
    </citation>
    <scope>NUCLEOTIDE SEQUENCE</scope>
    <source>
        <strain evidence="1">Expedition CK06-06</strain>
    </source>
</reference>
<dbReference type="AlphaFoldDB" id="X0UFU7"/>
<name>X0UFU7_9ZZZZ</name>
<feature type="non-terminal residue" evidence="1">
    <location>
        <position position="141"/>
    </location>
</feature>